<gene>
    <name evidence="3" type="ORF">RFH47_05555</name>
</gene>
<protein>
    <submittedName>
        <fullName evidence="3">Uncharacterized protein</fullName>
    </submittedName>
</protein>
<name>A0AAW8J7M8_9GAMM</name>
<proteinExistence type="predicted"/>
<feature type="compositionally biased region" description="Low complexity" evidence="1">
    <location>
        <begin position="265"/>
        <end position="276"/>
    </location>
</feature>
<keyword evidence="2" id="KW-1133">Transmembrane helix</keyword>
<evidence type="ECO:0000256" key="1">
    <source>
        <dbReference type="SAM" id="MobiDB-lite"/>
    </source>
</evidence>
<feature type="transmembrane region" description="Helical" evidence="2">
    <location>
        <begin position="15"/>
        <end position="33"/>
    </location>
</feature>
<sequence>MQASHSIWQNIRSSVWLIGGVVCLFGALIFWAITDTSKLVEVSEPIEEVQVQIQPEKVAASTDLGVLSDEVRPLEITTRVVASGNHDPEFRGTRFIEENQKSWTIELFRASEEDVIKSFLQRQPERKNFIYFRLSGENQAEQYVLVYGLFKKQADFKPLMDQLNIKLPSSVRPQVRQLKQYAGLVNDLGSEEMASNQKIYEINLRNAPLPVIDESVLAQIKAAPTIITDAVRSTPTPSPVDKPKTDPVVEAPKVKTEPKPSVSSNPDRPAAARNPASTNHNSHESIDPFN</sequence>
<dbReference type="Proteomes" id="UP001243844">
    <property type="component" value="Unassembled WGS sequence"/>
</dbReference>
<dbReference type="AlphaFoldDB" id="A0AAW8J7M8"/>
<evidence type="ECO:0000313" key="4">
    <source>
        <dbReference type="Proteomes" id="UP001243844"/>
    </source>
</evidence>
<keyword evidence="2" id="KW-0812">Transmembrane</keyword>
<feature type="compositionally biased region" description="Basic and acidic residues" evidence="1">
    <location>
        <begin position="281"/>
        <end position="290"/>
    </location>
</feature>
<dbReference type="GO" id="GO:0042834">
    <property type="term" value="F:peptidoglycan binding"/>
    <property type="evidence" value="ECO:0007669"/>
    <property type="project" value="InterPro"/>
</dbReference>
<feature type="region of interest" description="Disordered" evidence="1">
    <location>
        <begin position="231"/>
        <end position="290"/>
    </location>
</feature>
<feature type="compositionally biased region" description="Basic and acidic residues" evidence="1">
    <location>
        <begin position="241"/>
        <end position="258"/>
    </location>
</feature>
<dbReference type="RefSeq" id="WP_308980900.1">
    <property type="nucleotide sequence ID" value="NZ_JAVIDL010000007.1"/>
</dbReference>
<dbReference type="InterPro" id="IPR036680">
    <property type="entry name" value="SPOR-like_sf"/>
</dbReference>
<dbReference type="EMBL" id="JAVIDL010000007">
    <property type="protein sequence ID" value="MDQ8935190.1"/>
    <property type="molecule type" value="Genomic_DNA"/>
</dbReference>
<organism evidence="3 4">
    <name type="scientific">Acinetobacter rudis</name>
    <dbReference type="NCBI Taxonomy" id="632955"/>
    <lineage>
        <taxon>Bacteria</taxon>
        <taxon>Pseudomonadati</taxon>
        <taxon>Pseudomonadota</taxon>
        <taxon>Gammaproteobacteria</taxon>
        <taxon>Moraxellales</taxon>
        <taxon>Moraxellaceae</taxon>
        <taxon>Acinetobacter</taxon>
    </lineage>
</organism>
<accession>A0AAW8J7M8</accession>
<comment type="caution">
    <text evidence="3">The sequence shown here is derived from an EMBL/GenBank/DDBJ whole genome shotgun (WGS) entry which is preliminary data.</text>
</comment>
<keyword evidence="2" id="KW-0472">Membrane</keyword>
<reference evidence="3" key="1">
    <citation type="submission" date="2023-08" db="EMBL/GenBank/DDBJ databases">
        <title>Emergence of clinically-relevant ST2 carbapenem-resistant Acinetobacter baumannii strains in hospital sewages in Zhejiang, East of China.</title>
        <authorList>
            <person name="Kaichao C."/>
            <person name="Zhang R."/>
        </authorList>
    </citation>
    <scope>NUCLEOTIDE SEQUENCE</scope>
    <source>
        <strain evidence="3">M-RB-37</strain>
    </source>
</reference>
<dbReference type="Gene3D" id="3.30.70.1070">
    <property type="entry name" value="Sporulation related repeat"/>
    <property type="match status" value="1"/>
</dbReference>
<evidence type="ECO:0000313" key="3">
    <source>
        <dbReference type="EMBL" id="MDQ8935190.1"/>
    </source>
</evidence>
<evidence type="ECO:0000256" key="2">
    <source>
        <dbReference type="SAM" id="Phobius"/>
    </source>
</evidence>